<feature type="non-terminal residue" evidence="1">
    <location>
        <position position="1"/>
    </location>
</feature>
<keyword evidence="2" id="KW-1185">Reference proteome</keyword>
<sequence>IVEKELHAASIYGRAEIRKSLVIFPYALKRANDVDFIKVELHTNGNKSSGLMNQRVSYFRPPGAFISEECPQKICPIRARERDHEQLVMFCCSANVHGIKKGVYEFRRLVGR</sequence>
<accession>A0A4Y2DH88</accession>
<evidence type="ECO:0000313" key="2">
    <source>
        <dbReference type="Proteomes" id="UP000499080"/>
    </source>
</evidence>
<protein>
    <submittedName>
        <fullName evidence="1">Uncharacterized protein</fullName>
    </submittedName>
</protein>
<organism evidence="1 2">
    <name type="scientific">Araneus ventricosus</name>
    <name type="common">Orbweaver spider</name>
    <name type="synonym">Epeira ventricosa</name>
    <dbReference type="NCBI Taxonomy" id="182803"/>
    <lineage>
        <taxon>Eukaryota</taxon>
        <taxon>Metazoa</taxon>
        <taxon>Ecdysozoa</taxon>
        <taxon>Arthropoda</taxon>
        <taxon>Chelicerata</taxon>
        <taxon>Arachnida</taxon>
        <taxon>Araneae</taxon>
        <taxon>Araneomorphae</taxon>
        <taxon>Entelegynae</taxon>
        <taxon>Araneoidea</taxon>
        <taxon>Araneidae</taxon>
        <taxon>Araneus</taxon>
    </lineage>
</organism>
<gene>
    <name evidence="1" type="ORF">AVEN_95225-2_1</name>
</gene>
<dbReference type="Proteomes" id="UP000499080">
    <property type="component" value="Unassembled WGS sequence"/>
</dbReference>
<name>A0A4Y2DH88_ARAVE</name>
<proteinExistence type="predicted"/>
<dbReference type="EMBL" id="BGPR01000362">
    <property type="protein sequence ID" value="GBM15579.1"/>
    <property type="molecule type" value="Genomic_DNA"/>
</dbReference>
<dbReference type="AlphaFoldDB" id="A0A4Y2DH88"/>
<comment type="caution">
    <text evidence="1">The sequence shown here is derived from an EMBL/GenBank/DDBJ whole genome shotgun (WGS) entry which is preliminary data.</text>
</comment>
<reference evidence="1 2" key="1">
    <citation type="journal article" date="2019" name="Sci. Rep.">
        <title>Orb-weaving spider Araneus ventricosus genome elucidates the spidroin gene catalogue.</title>
        <authorList>
            <person name="Kono N."/>
            <person name="Nakamura H."/>
            <person name="Ohtoshi R."/>
            <person name="Moran D.A.P."/>
            <person name="Shinohara A."/>
            <person name="Yoshida Y."/>
            <person name="Fujiwara M."/>
            <person name="Mori M."/>
            <person name="Tomita M."/>
            <person name="Arakawa K."/>
        </authorList>
    </citation>
    <scope>NUCLEOTIDE SEQUENCE [LARGE SCALE GENOMIC DNA]</scope>
</reference>
<evidence type="ECO:0000313" key="1">
    <source>
        <dbReference type="EMBL" id="GBM15579.1"/>
    </source>
</evidence>